<reference evidence="1 2" key="1">
    <citation type="submission" date="2017-10" db="EMBL/GenBank/DDBJ databases">
        <title>Bacillus sp. nov., a halophilic bacterium isolated from a Keqin Lake.</title>
        <authorList>
            <person name="Wang H."/>
        </authorList>
    </citation>
    <scope>NUCLEOTIDE SEQUENCE [LARGE SCALE GENOMIC DNA]</scope>
    <source>
        <strain evidence="1 2">KCTC 13187</strain>
    </source>
</reference>
<gene>
    <name evidence="1" type="ORF">CR203_06345</name>
</gene>
<sequence>MYISPEIFDYNPKLKTLLKHITKLNYPYDISIKWKNDYEANVIHTRGRQPEIVKIEFEL</sequence>
<dbReference type="EMBL" id="PDOE01000002">
    <property type="protein sequence ID" value="RKL68111.1"/>
    <property type="molecule type" value="Genomic_DNA"/>
</dbReference>
<dbReference type="Proteomes" id="UP000281498">
    <property type="component" value="Unassembled WGS sequence"/>
</dbReference>
<comment type="caution">
    <text evidence="1">The sequence shown here is derived from an EMBL/GenBank/DDBJ whole genome shotgun (WGS) entry which is preliminary data.</text>
</comment>
<proteinExistence type="predicted"/>
<accession>A0A3A9KC92</accession>
<name>A0A3A9KC92_9BACI</name>
<evidence type="ECO:0000313" key="2">
    <source>
        <dbReference type="Proteomes" id="UP000281498"/>
    </source>
</evidence>
<protein>
    <submittedName>
        <fullName evidence="1">Uncharacterized protein</fullName>
    </submittedName>
</protein>
<keyword evidence="2" id="KW-1185">Reference proteome</keyword>
<evidence type="ECO:0000313" key="1">
    <source>
        <dbReference type="EMBL" id="RKL68111.1"/>
    </source>
</evidence>
<organism evidence="1 2">
    <name type="scientific">Salipaludibacillus neizhouensis</name>
    <dbReference type="NCBI Taxonomy" id="885475"/>
    <lineage>
        <taxon>Bacteria</taxon>
        <taxon>Bacillati</taxon>
        <taxon>Bacillota</taxon>
        <taxon>Bacilli</taxon>
        <taxon>Bacillales</taxon>
        <taxon>Bacillaceae</taxon>
    </lineage>
</organism>
<dbReference type="OrthoDB" id="2879186at2"/>
<dbReference type="AlphaFoldDB" id="A0A3A9KC92"/>